<organism evidence="10 11">
    <name type="scientific">Candidatus Magasanikbacteria bacterium GW2011_GWC2_45_8</name>
    <dbReference type="NCBI Taxonomy" id="1619050"/>
    <lineage>
        <taxon>Bacteria</taxon>
        <taxon>Candidatus Magasanikiibacteriota</taxon>
    </lineage>
</organism>
<keyword evidence="10" id="KW-0067">ATP-binding</keyword>
<evidence type="ECO:0000256" key="4">
    <source>
        <dbReference type="ARBA" id="ARBA00022989"/>
    </source>
</evidence>
<gene>
    <name evidence="10" type="ORF">UX20_C0023G0001</name>
</gene>
<dbReference type="PATRIC" id="fig|1619050.3.peg.469"/>
<feature type="domain" description="MacB-like periplasmic core" evidence="9">
    <location>
        <begin position="20"/>
        <end position="183"/>
    </location>
</feature>
<feature type="transmembrane region" description="Helical" evidence="7">
    <location>
        <begin position="270"/>
        <end position="299"/>
    </location>
</feature>
<evidence type="ECO:0000256" key="1">
    <source>
        <dbReference type="ARBA" id="ARBA00004651"/>
    </source>
</evidence>
<dbReference type="STRING" id="1619050.UX20_C0023G0001"/>
<dbReference type="InterPro" id="IPR025857">
    <property type="entry name" value="MacB_PCD"/>
</dbReference>
<keyword evidence="4 7" id="KW-1133">Transmembrane helix</keyword>
<evidence type="ECO:0000256" key="6">
    <source>
        <dbReference type="ARBA" id="ARBA00038076"/>
    </source>
</evidence>
<dbReference type="AlphaFoldDB" id="A0A0G1MYB3"/>
<dbReference type="InterPro" id="IPR050250">
    <property type="entry name" value="Macrolide_Exporter_MacB"/>
</dbReference>
<dbReference type="GO" id="GO:0005886">
    <property type="term" value="C:plasma membrane"/>
    <property type="evidence" value="ECO:0007669"/>
    <property type="project" value="UniProtKB-SubCell"/>
</dbReference>
<evidence type="ECO:0000256" key="7">
    <source>
        <dbReference type="SAM" id="Phobius"/>
    </source>
</evidence>
<evidence type="ECO:0000259" key="8">
    <source>
        <dbReference type="Pfam" id="PF02687"/>
    </source>
</evidence>
<dbReference type="InterPro" id="IPR003838">
    <property type="entry name" value="ABC3_permease_C"/>
</dbReference>
<evidence type="ECO:0000313" key="11">
    <source>
        <dbReference type="Proteomes" id="UP000034911"/>
    </source>
</evidence>
<keyword evidence="10" id="KW-0547">Nucleotide-binding</keyword>
<comment type="subcellular location">
    <subcellularLocation>
        <location evidence="1">Cell membrane</location>
        <topology evidence="1">Multi-pass membrane protein</topology>
    </subcellularLocation>
</comment>
<protein>
    <submittedName>
        <fullName evidence="10">Macrolide transport system ATP-binding/permease protein</fullName>
    </submittedName>
</protein>
<feature type="non-terminal residue" evidence="10">
    <location>
        <position position="1"/>
    </location>
</feature>
<proteinExistence type="inferred from homology"/>
<comment type="similarity">
    <text evidence="6">Belongs to the ABC-4 integral membrane protein family.</text>
</comment>
<evidence type="ECO:0000313" key="10">
    <source>
        <dbReference type="EMBL" id="KKU13376.1"/>
    </source>
</evidence>
<dbReference type="GO" id="GO:0022857">
    <property type="term" value="F:transmembrane transporter activity"/>
    <property type="evidence" value="ECO:0007669"/>
    <property type="project" value="TreeGrafter"/>
</dbReference>
<keyword evidence="2" id="KW-1003">Cell membrane</keyword>
<keyword evidence="3 7" id="KW-0812">Transmembrane</keyword>
<dbReference type="PANTHER" id="PTHR30572">
    <property type="entry name" value="MEMBRANE COMPONENT OF TRANSPORTER-RELATED"/>
    <property type="match status" value="1"/>
</dbReference>
<dbReference type="PANTHER" id="PTHR30572:SF4">
    <property type="entry name" value="ABC TRANSPORTER PERMEASE YTRF"/>
    <property type="match status" value="1"/>
</dbReference>
<reference evidence="10 11" key="1">
    <citation type="journal article" date="2015" name="Nature">
        <title>rRNA introns, odd ribosomes, and small enigmatic genomes across a large radiation of phyla.</title>
        <authorList>
            <person name="Brown C.T."/>
            <person name="Hug L.A."/>
            <person name="Thomas B.C."/>
            <person name="Sharon I."/>
            <person name="Castelle C.J."/>
            <person name="Singh A."/>
            <person name="Wilkins M.J."/>
            <person name="Williams K.H."/>
            <person name="Banfield J.F."/>
        </authorList>
    </citation>
    <scope>NUCLEOTIDE SEQUENCE [LARGE SCALE GENOMIC DNA]</scope>
</reference>
<feature type="transmembrane region" description="Helical" evidence="7">
    <location>
        <begin position="311"/>
        <end position="333"/>
    </location>
</feature>
<accession>A0A0G1MYB3</accession>
<dbReference type="Pfam" id="PF02687">
    <property type="entry name" value="FtsX"/>
    <property type="match status" value="1"/>
</dbReference>
<evidence type="ECO:0000256" key="2">
    <source>
        <dbReference type="ARBA" id="ARBA00022475"/>
    </source>
</evidence>
<evidence type="ECO:0000256" key="5">
    <source>
        <dbReference type="ARBA" id="ARBA00023136"/>
    </source>
</evidence>
<dbReference type="Proteomes" id="UP000034911">
    <property type="component" value="Unassembled WGS sequence"/>
</dbReference>
<sequence length="350" mass="37732">LPGGSEDNGPPAAAMGIVITTLKKADIDALRVPGVMPHLVAATGYVKGVDTVRAGEKIEDVTFTGVEAQFPVVEDVRIGEGRFFDETEEKNNARVIVLGSQVKQDLFNDAPAVGEMVKLKRESFKVVGVMEPRGERAFQNYDTQVFVTLVTAQKVLLGINHISLARLKIDSAENVDETQELVKSVLRARHNITKKDQDDFSVRSQLDALRIFTTATDALKLFLAAIAALALLVGGIGIMNIMLIAVQERIKEIGLKKAVGATNRAIMQQFLIETVVITIAAGMIGIVLGAGISGVVALVARGLGYQWQYIISWNSIIAALGMSAAIGLIFGLYPARHAARLEPVEALRYE</sequence>
<keyword evidence="5 7" id="KW-0472">Membrane</keyword>
<feature type="transmembrane region" description="Helical" evidence="7">
    <location>
        <begin position="221"/>
        <end position="246"/>
    </location>
</feature>
<evidence type="ECO:0000259" key="9">
    <source>
        <dbReference type="Pfam" id="PF12704"/>
    </source>
</evidence>
<dbReference type="EMBL" id="LCLH01000023">
    <property type="protein sequence ID" value="KKU13376.1"/>
    <property type="molecule type" value="Genomic_DNA"/>
</dbReference>
<name>A0A0G1MYB3_9BACT</name>
<dbReference type="Pfam" id="PF12704">
    <property type="entry name" value="MacB_PCD"/>
    <property type="match status" value="1"/>
</dbReference>
<comment type="caution">
    <text evidence="10">The sequence shown here is derived from an EMBL/GenBank/DDBJ whole genome shotgun (WGS) entry which is preliminary data.</text>
</comment>
<evidence type="ECO:0000256" key="3">
    <source>
        <dbReference type="ARBA" id="ARBA00022692"/>
    </source>
</evidence>
<feature type="domain" description="ABC3 transporter permease C-terminal" evidence="8">
    <location>
        <begin position="225"/>
        <end position="343"/>
    </location>
</feature>
<dbReference type="GO" id="GO:0005524">
    <property type="term" value="F:ATP binding"/>
    <property type="evidence" value="ECO:0007669"/>
    <property type="project" value="UniProtKB-KW"/>
</dbReference>